<feature type="compositionally biased region" description="Polar residues" evidence="1">
    <location>
        <begin position="142"/>
        <end position="162"/>
    </location>
</feature>
<dbReference type="EMBL" id="JARAKH010000003">
    <property type="protein sequence ID" value="KAK8405431.1"/>
    <property type="molecule type" value="Genomic_DNA"/>
</dbReference>
<organism evidence="2 3">
    <name type="scientific">Scylla paramamosain</name>
    <name type="common">Mud crab</name>
    <dbReference type="NCBI Taxonomy" id="85552"/>
    <lineage>
        <taxon>Eukaryota</taxon>
        <taxon>Metazoa</taxon>
        <taxon>Ecdysozoa</taxon>
        <taxon>Arthropoda</taxon>
        <taxon>Crustacea</taxon>
        <taxon>Multicrustacea</taxon>
        <taxon>Malacostraca</taxon>
        <taxon>Eumalacostraca</taxon>
        <taxon>Eucarida</taxon>
        <taxon>Decapoda</taxon>
        <taxon>Pleocyemata</taxon>
        <taxon>Brachyura</taxon>
        <taxon>Eubrachyura</taxon>
        <taxon>Portunoidea</taxon>
        <taxon>Portunidae</taxon>
        <taxon>Portuninae</taxon>
        <taxon>Scylla</taxon>
    </lineage>
</organism>
<protein>
    <submittedName>
        <fullName evidence="2">Uncharacterized protein</fullName>
    </submittedName>
</protein>
<gene>
    <name evidence="2" type="ORF">O3P69_001767</name>
</gene>
<dbReference type="Proteomes" id="UP001487740">
    <property type="component" value="Unassembled WGS sequence"/>
</dbReference>
<reference evidence="2 3" key="1">
    <citation type="submission" date="2023-03" db="EMBL/GenBank/DDBJ databases">
        <title>High-quality genome of Scylla paramamosain provides insights in environmental adaptation.</title>
        <authorList>
            <person name="Zhang L."/>
        </authorList>
    </citation>
    <scope>NUCLEOTIDE SEQUENCE [LARGE SCALE GENOMIC DNA]</scope>
    <source>
        <strain evidence="2">LZ_2023a</strain>
        <tissue evidence="2">Muscle</tissue>
    </source>
</reference>
<keyword evidence="3" id="KW-1185">Reference proteome</keyword>
<evidence type="ECO:0000313" key="2">
    <source>
        <dbReference type="EMBL" id="KAK8405431.1"/>
    </source>
</evidence>
<proteinExistence type="predicted"/>
<dbReference type="AlphaFoldDB" id="A0AAW0V0Q3"/>
<feature type="region of interest" description="Disordered" evidence="1">
    <location>
        <begin position="134"/>
        <end position="163"/>
    </location>
</feature>
<name>A0AAW0V0Q3_SCYPA</name>
<comment type="caution">
    <text evidence="2">The sequence shown here is derived from an EMBL/GenBank/DDBJ whole genome shotgun (WGS) entry which is preliminary data.</text>
</comment>
<evidence type="ECO:0000313" key="3">
    <source>
        <dbReference type="Proteomes" id="UP001487740"/>
    </source>
</evidence>
<sequence length="221" mass="24945">MGVGKRLERSDKWIFYVTIDNEERVGMKKCEDVLEDSAEFIALCTPVTDEDMQLEFVKMASCSLSTDGRAKGVKYPFRSTHSLLWKSCQRDNSFANPMKGSIINKKRITETASSNMMHGNSNYFEISKVDPDRRSLEKQGRSKTNAGKSNMFSSCVDQSTPGKDSGYMVESKFVTINWGFAIPVIKNSADTEDVMIQCYINNLSRKFISNICLSDMIVMDV</sequence>
<accession>A0AAW0V0Q3</accession>
<evidence type="ECO:0000256" key="1">
    <source>
        <dbReference type="SAM" id="MobiDB-lite"/>
    </source>
</evidence>